<dbReference type="EMBL" id="JADKYU010000263">
    <property type="protein sequence ID" value="MBF4983730.1"/>
    <property type="molecule type" value="Genomic_DNA"/>
</dbReference>
<sequence length="103" mass="10722">MKKLLLLTLSLLFTATIAAAQEYAMTDGSFVTCSGDFTDSGGLAGDYANGEDFTITFCSPFPTDDVQATFTLWDVGSGDILLAYDGDTATGSPIGVFNSAITP</sequence>
<gene>
    <name evidence="2" type="ORF">FNJ87_05090</name>
</gene>
<accession>A0ABS0A2Z0</accession>
<evidence type="ECO:0000313" key="2">
    <source>
        <dbReference type="EMBL" id="MBF4983730.1"/>
    </source>
</evidence>
<evidence type="ECO:0000256" key="1">
    <source>
        <dbReference type="SAM" id="SignalP"/>
    </source>
</evidence>
<dbReference type="Proteomes" id="UP001194729">
    <property type="component" value="Unassembled WGS sequence"/>
</dbReference>
<organism evidence="2 3">
    <name type="scientific">Nonlabens mediterrranea</name>
    <dbReference type="NCBI Taxonomy" id="1419947"/>
    <lineage>
        <taxon>Bacteria</taxon>
        <taxon>Pseudomonadati</taxon>
        <taxon>Bacteroidota</taxon>
        <taxon>Flavobacteriia</taxon>
        <taxon>Flavobacteriales</taxon>
        <taxon>Flavobacteriaceae</taxon>
        <taxon>Nonlabens</taxon>
    </lineage>
</organism>
<feature type="chain" id="PRO_5045204220" evidence="1">
    <location>
        <begin position="21"/>
        <end position="103"/>
    </location>
</feature>
<keyword evidence="1" id="KW-0732">Signal</keyword>
<proteinExistence type="predicted"/>
<feature type="signal peptide" evidence="1">
    <location>
        <begin position="1"/>
        <end position="20"/>
    </location>
</feature>
<protein>
    <submittedName>
        <fullName evidence="2">Uncharacterized protein</fullName>
    </submittedName>
</protein>
<evidence type="ECO:0000313" key="3">
    <source>
        <dbReference type="Proteomes" id="UP001194729"/>
    </source>
</evidence>
<comment type="caution">
    <text evidence="2">The sequence shown here is derived from an EMBL/GenBank/DDBJ whole genome shotgun (WGS) entry which is preliminary data.</text>
</comment>
<keyword evidence="3" id="KW-1185">Reference proteome</keyword>
<reference evidence="2 3" key="1">
    <citation type="submission" date="2020-11" db="EMBL/GenBank/DDBJ databases">
        <title>P. mediterranea TC4 genome.</title>
        <authorList>
            <person name="Molmeret M."/>
        </authorList>
    </citation>
    <scope>NUCLEOTIDE SEQUENCE [LARGE SCALE GENOMIC DNA]</scope>
    <source>
        <strain evidence="2 3">TC4</strain>
    </source>
</reference>
<name>A0ABS0A2Z0_9FLAO</name>
<feature type="non-terminal residue" evidence="2">
    <location>
        <position position="103"/>
    </location>
</feature>